<keyword evidence="3" id="KW-1185">Reference proteome</keyword>
<feature type="chain" id="PRO_5019073507" evidence="1">
    <location>
        <begin position="24"/>
        <end position="219"/>
    </location>
</feature>
<keyword evidence="1" id="KW-0732">Signal</keyword>
<comment type="caution">
    <text evidence="2">The sequence shown here is derived from an EMBL/GenBank/DDBJ whole genome shotgun (WGS) entry which is preliminary data.</text>
</comment>
<evidence type="ECO:0000256" key="1">
    <source>
        <dbReference type="SAM" id="SignalP"/>
    </source>
</evidence>
<protein>
    <submittedName>
        <fullName evidence="2">DUF3304 domain-containing protein</fullName>
    </submittedName>
</protein>
<evidence type="ECO:0000313" key="2">
    <source>
        <dbReference type="EMBL" id="RJG07631.1"/>
    </source>
</evidence>
<dbReference type="Pfam" id="PF11745">
    <property type="entry name" value="DUF3304"/>
    <property type="match status" value="1"/>
</dbReference>
<organism evidence="2 3">
    <name type="scientific">Noviherbaspirillum cavernae</name>
    <dbReference type="NCBI Taxonomy" id="2320862"/>
    <lineage>
        <taxon>Bacteria</taxon>
        <taxon>Pseudomonadati</taxon>
        <taxon>Pseudomonadota</taxon>
        <taxon>Betaproteobacteria</taxon>
        <taxon>Burkholderiales</taxon>
        <taxon>Oxalobacteraceae</taxon>
        <taxon>Noviherbaspirillum</taxon>
    </lineage>
</organism>
<dbReference type="EMBL" id="QYUN01000002">
    <property type="protein sequence ID" value="RJG07631.1"/>
    <property type="molecule type" value="Genomic_DNA"/>
</dbReference>
<dbReference type="InterPro" id="IPR021733">
    <property type="entry name" value="DUF3304"/>
</dbReference>
<dbReference type="PROSITE" id="PS51257">
    <property type="entry name" value="PROKAR_LIPOPROTEIN"/>
    <property type="match status" value="1"/>
</dbReference>
<dbReference type="Proteomes" id="UP000285190">
    <property type="component" value="Unassembled WGS sequence"/>
</dbReference>
<proteinExistence type="predicted"/>
<gene>
    <name evidence="2" type="ORF">D3870_17955</name>
</gene>
<dbReference type="AlphaFoldDB" id="A0A418X5I2"/>
<dbReference type="OrthoDB" id="8724613at2"/>
<evidence type="ECO:0000313" key="3">
    <source>
        <dbReference type="Proteomes" id="UP000285190"/>
    </source>
</evidence>
<feature type="signal peptide" evidence="1">
    <location>
        <begin position="1"/>
        <end position="23"/>
    </location>
</feature>
<dbReference type="RefSeq" id="WP_119741285.1">
    <property type="nucleotide sequence ID" value="NZ_QYUN01000002.1"/>
</dbReference>
<reference evidence="2 3" key="1">
    <citation type="submission" date="2018-09" db="EMBL/GenBank/DDBJ databases">
        <authorList>
            <person name="Zhu H."/>
        </authorList>
    </citation>
    <scope>NUCLEOTIDE SEQUENCE [LARGE SCALE GENOMIC DNA]</scope>
    <source>
        <strain evidence="2 3">K2R10-39</strain>
    </source>
</reference>
<name>A0A418X5I2_9BURK</name>
<sequence length="219" mass="24942">MKKTSIRLARQVLLVISLSTMLAACSVIGPQKEVRSGVGVHPLNYSGQELSYLAVEDPQNPNNAGGGAALNPYGGGRTTMCCFGIPSKWRPDLQVIVKFRVYPEKETHRILVNVPRYSKPDDIWIMVHEGGEAEAVISDTEPGHPDWPGKMKNWPEPSREYRLKVWRRKVDEHRAYITEGTQRMNSLTFESYTKEAKERLRKNLEYSKAELDYLLKNKP</sequence>
<accession>A0A418X5I2</accession>